<dbReference type="EMBL" id="JBHUHT010000012">
    <property type="protein sequence ID" value="MFD2096249.1"/>
    <property type="molecule type" value="Genomic_DNA"/>
</dbReference>
<gene>
    <name evidence="3" type="ORF">ACFSJ3_09670</name>
</gene>
<dbReference type="Gene3D" id="3.40.710.10">
    <property type="entry name" value="DD-peptidase/beta-lactamase superfamily"/>
    <property type="match status" value="1"/>
</dbReference>
<evidence type="ECO:0000259" key="2">
    <source>
        <dbReference type="Pfam" id="PF00144"/>
    </source>
</evidence>
<dbReference type="Pfam" id="PF00144">
    <property type="entry name" value="Beta-lactamase"/>
    <property type="match status" value="1"/>
</dbReference>
<feature type="chain" id="PRO_5046165629" evidence="1">
    <location>
        <begin position="22"/>
        <end position="403"/>
    </location>
</feature>
<dbReference type="GO" id="GO:0016787">
    <property type="term" value="F:hydrolase activity"/>
    <property type="evidence" value="ECO:0007669"/>
    <property type="project" value="UniProtKB-KW"/>
</dbReference>
<dbReference type="SUPFAM" id="SSF56601">
    <property type="entry name" value="beta-lactamase/transpeptidase-like"/>
    <property type="match status" value="1"/>
</dbReference>
<dbReference type="PANTHER" id="PTHR46825">
    <property type="entry name" value="D-ALANYL-D-ALANINE-CARBOXYPEPTIDASE/ENDOPEPTIDASE AMPH"/>
    <property type="match status" value="1"/>
</dbReference>
<dbReference type="RefSeq" id="WP_345339374.1">
    <property type="nucleotide sequence ID" value="NZ_BAABLI010000008.1"/>
</dbReference>
<accession>A0ABW4XM89</accession>
<dbReference type="Proteomes" id="UP001597380">
    <property type="component" value="Unassembled WGS sequence"/>
</dbReference>
<evidence type="ECO:0000256" key="1">
    <source>
        <dbReference type="SAM" id="SignalP"/>
    </source>
</evidence>
<comment type="caution">
    <text evidence="3">The sequence shown here is derived from an EMBL/GenBank/DDBJ whole genome shotgun (WGS) entry which is preliminary data.</text>
</comment>
<sequence>MRLSFFAIFSLLSTLLSSAYAATGAPEEQQAQFLKSFNQHVKALLSERSIPGGAYAIIKDDQVVVVKTFGHLDMKSKKPVTPDTVFRLASVSKPFAATITTMLAHEKRLDLDAPITQYVPDFHLATPGAAEKIKVRHVLSHTTGLVPNAYDNLLHERWSMEKVIRRFEQVEPLCQPEKCYGYQNIAYGFLEPAIEQSQPQSYETLLEQRLFKPLGMDNASVGLKQFSQAENRAKPHVLINKKNTGKKDANGKAIKAYVWRTVKVTPDYYKVPTAAGINASITDLSKWLIANLGYSPEVLTPALIADMTEPRIRTRKDLKRRHWRTYLKDAHYGYGWRIYQLKDYPVVYHSGWVQGFRADIGYSPTLGVGFAVLINAESNAISEISAEFWSQAYKLTDEAPAKT</sequence>
<feature type="domain" description="Beta-lactamase-related" evidence="2">
    <location>
        <begin position="37"/>
        <end position="379"/>
    </location>
</feature>
<keyword evidence="1" id="KW-0732">Signal</keyword>
<organism evidence="3 4">
    <name type="scientific">Corallincola platygyrae</name>
    <dbReference type="NCBI Taxonomy" id="1193278"/>
    <lineage>
        <taxon>Bacteria</taxon>
        <taxon>Pseudomonadati</taxon>
        <taxon>Pseudomonadota</taxon>
        <taxon>Gammaproteobacteria</taxon>
        <taxon>Alteromonadales</taxon>
        <taxon>Psychromonadaceae</taxon>
        <taxon>Corallincola</taxon>
    </lineage>
</organism>
<dbReference type="InterPro" id="IPR012338">
    <property type="entry name" value="Beta-lactam/transpept-like"/>
</dbReference>
<evidence type="ECO:0000313" key="3">
    <source>
        <dbReference type="EMBL" id="MFD2096249.1"/>
    </source>
</evidence>
<name>A0ABW4XM89_9GAMM</name>
<keyword evidence="3" id="KW-0378">Hydrolase</keyword>
<evidence type="ECO:0000313" key="4">
    <source>
        <dbReference type="Proteomes" id="UP001597380"/>
    </source>
</evidence>
<dbReference type="InterPro" id="IPR001466">
    <property type="entry name" value="Beta-lactam-related"/>
</dbReference>
<dbReference type="InterPro" id="IPR050491">
    <property type="entry name" value="AmpC-like"/>
</dbReference>
<protein>
    <submittedName>
        <fullName evidence="3">Serine hydrolase domain-containing protein</fullName>
        <ecNumber evidence="3">3.-.-.-</ecNumber>
    </submittedName>
</protein>
<dbReference type="EC" id="3.-.-.-" evidence="3"/>
<reference evidence="4" key="1">
    <citation type="journal article" date="2019" name="Int. J. Syst. Evol. Microbiol.">
        <title>The Global Catalogue of Microorganisms (GCM) 10K type strain sequencing project: providing services to taxonomists for standard genome sequencing and annotation.</title>
        <authorList>
            <consortium name="The Broad Institute Genomics Platform"/>
            <consortium name="The Broad Institute Genome Sequencing Center for Infectious Disease"/>
            <person name="Wu L."/>
            <person name="Ma J."/>
        </authorList>
    </citation>
    <scope>NUCLEOTIDE SEQUENCE [LARGE SCALE GENOMIC DNA]</scope>
    <source>
        <strain evidence="4">CGMCC 1.10992</strain>
    </source>
</reference>
<proteinExistence type="predicted"/>
<dbReference type="PANTHER" id="PTHR46825:SF15">
    <property type="entry name" value="BETA-LACTAMASE-RELATED DOMAIN-CONTAINING PROTEIN"/>
    <property type="match status" value="1"/>
</dbReference>
<keyword evidence="4" id="KW-1185">Reference proteome</keyword>
<feature type="signal peptide" evidence="1">
    <location>
        <begin position="1"/>
        <end position="21"/>
    </location>
</feature>